<gene>
    <name evidence="1" type="ORF">NSPZN2_10387</name>
</gene>
<protein>
    <recommendedName>
        <fullName evidence="3">Cthe-2314-like HEPN domain-containing protein</fullName>
    </recommendedName>
</protein>
<sequence length="253" mass="29624">MKYSSKAVTEIEREYSKVLGELQVLWISLARELSPLLKTEKGREYVNEGVCRRLTTIRRCMENIFTLFPANRTRLFSEEERSDLEINLHAFLINSHGIPDNLALAYVEENNLQIPRHRAGMFRKEIKPHLPEKVRTYLDSNNISSWHKEYAKNYRDALAHRIPPYIPPLLYTAEHQFQYKEFETRIKVAMEVEGSFERAVTLVEEQETIGIICPFFMHSHTDSDAMQFHPQIIVDARTVIEIISVVRPHLTAR</sequence>
<dbReference type="Proteomes" id="UP000675880">
    <property type="component" value="Unassembled WGS sequence"/>
</dbReference>
<reference evidence="1 2" key="1">
    <citation type="submission" date="2021-02" db="EMBL/GenBank/DDBJ databases">
        <authorList>
            <person name="Han P."/>
        </authorList>
    </citation>
    <scope>NUCLEOTIDE SEQUENCE [LARGE SCALE GENOMIC DNA]</scope>
    <source>
        <strain evidence="1">Candidatus Nitrospira sp. ZN2</strain>
    </source>
</reference>
<evidence type="ECO:0000313" key="2">
    <source>
        <dbReference type="Proteomes" id="UP000675880"/>
    </source>
</evidence>
<keyword evidence="2" id="KW-1185">Reference proteome</keyword>
<comment type="caution">
    <text evidence="1">The sequence shown here is derived from an EMBL/GenBank/DDBJ whole genome shotgun (WGS) entry which is preliminary data.</text>
</comment>
<organism evidence="1 2">
    <name type="scientific">Nitrospira defluvii</name>
    <dbReference type="NCBI Taxonomy" id="330214"/>
    <lineage>
        <taxon>Bacteria</taxon>
        <taxon>Pseudomonadati</taxon>
        <taxon>Nitrospirota</taxon>
        <taxon>Nitrospiria</taxon>
        <taxon>Nitrospirales</taxon>
        <taxon>Nitrospiraceae</taxon>
        <taxon>Nitrospira</taxon>
    </lineage>
</organism>
<dbReference type="EMBL" id="CAJNBJ010000001">
    <property type="protein sequence ID" value="CAE6694470.1"/>
    <property type="molecule type" value="Genomic_DNA"/>
</dbReference>
<evidence type="ECO:0000313" key="1">
    <source>
        <dbReference type="EMBL" id="CAE6694470.1"/>
    </source>
</evidence>
<name>A0ABM8QFI1_9BACT</name>
<proteinExistence type="predicted"/>
<accession>A0ABM8QFI1</accession>
<evidence type="ECO:0008006" key="3">
    <source>
        <dbReference type="Google" id="ProtNLM"/>
    </source>
</evidence>